<evidence type="ECO:0000256" key="1">
    <source>
        <dbReference type="ARBA" id="ARBA00004651"/>
    </source>
</evidence>
<feature type="transmembrane region" description="Helical" evidence="6">
    <location>
        <begin position="278"/>
        <end position="295"/>
    </location>
</feature>
<feature type="transmembrane region" description="Helical" evidence="6">
    <location>
        <begin position="188"/>
        <end position="208"/>
    </location>
</feature>
<comment type="caution">
    <text evidence="8">The sequence shown here is derived from an EMBL/GenBank/DDBJ whole genome shotgun (WGS) entry which is preliminary data.</text>
</comment>
<evidence type="ECO:0000256" key="3">
    <source>
        <dbReference type="ARBA" id="ARBA00022692"/>
    </source>
</evidence>
<dbReference type="PANTHER" id="PTHR32322">
    <property type="entry name" value="INNER MEMBRANE TRANSPORTER"/>
    <property type="match status" value="1"/>
</dbReference>
<evidence type="ECO:0000256" key="2">
    <source>
        <dbReference type="ARBA" id="ARBA00022475"/>
    </source>
</evidence>
<dbReference type="GO" id="GO:0005886">
    <property type="term" value="C:plasma membrane"/>
    <property type="evidence" value="ECO:0007669"/>
    <property type="project" value="UniProtKB-SubCell"/>
</dbReference>
<evidence type="ECO:0000256" key="5">
    <source>
        <dbReference type="ARBA" id="ARBA00023136"/>
    </source>
</evidence>
<feature type="transmembrane region" description="Helical" evidence="6">
    <location>
        <begin position="255"/>
        <end position="272"/>
    </location>
</feature>
<reference evidence="8" key="1">
    <citation type="submission" date="2020-10" db="EMBL/GenBank/DDBJ databases">
        <authorList>
            <person name="Gilroy R."/>
        </authorList>
    </citation>
    <scope>NUCLEOTIDE SEQUENCE</scope>
    <source>
        <strain evidence="8">17213</strain>
    </source>
</reference>
<protein>
    <submittedName>
        <fullName evidence="8">DMT family transporter</fullName>
    </submittedName>
</protein>
<evidence type="ECO:0000256" key="6">
    <source>
        <dbReference type="SAM" id="Phobius"/>
    </source>
</evidence>
<evidence type="ECO:0000313" key="9">
    <source>
        <dbReference type="Proteomes" id="UP000823631"/>
    </source>
</evidence>
<feature type="domain" description="EamA" evidence="7">
    <location>
        <begin position="8"/>
        <end position="141"/>
    </location>
</feature>
<evidence type="ECO:0000256" key="4">
    <source>
        <dbReference type="ARBA" id="ARBA00022989"/>
    </source>
</evidence>
<name>A0A9D9GU68_9GAMM</name>
<feature type="transmembrane region" description="Helical" evidence="6">
    <location>
        <begin position="220"/>
        <end position="243"/>
    </location>
</feature>
<dbReference type="InterPro" id="IPR000620">
    <property type="entry name" value="EamA_dom"/>
</dbReference>
<evidence type="ECO:0000313" key="8">
    <source>
        <dbReference type="EMBL" id="MBO8415900.1"/>
    </source>
</evidence>
<feature type="domain" description="EamA" evidence="7">
    <location>
        <begin position="159"/>
        <end position="295"/>
    </location>
</feature>
<keyword evidence="3 6" id="KW-0812">Transmembrane</keyword>
<dbReference type="InterPro" id="IPR037185">
    <property type="entry name" value="EmrE-like"/>
</dbReference>
<feature type="transmembrane region" description="Helical" evidence="6">
    <location>
        <begin position="30"/>
        <end position="57"/>
    </location>
</feature>
<keyword evidence="2" id="KW-1003">Cell membrane</keyword>
<dbReference type="InterPro" id="IPR050638">
    <property type="entry name" value="AA-Vitamin_Transporters"/>
</dbReference>
<feature type="transmembrane region" description="Helical" evidence="6">
    <location>
        <begin position="69"/>
        <end position="93"/>
    </location>
</feature>
<feature type="transmembrane region" description="Helical" evidence="6">
    <location>
        <begin position="156"/>
        <end position="176"/>
    </location>
</feature>
<dbReference type="Proteomes" id="UP000823631">
    <property type="component" value="Unassembled WGS sequence"/>
</dbReference>
<keyword evidence="5 6" id="KW-0472">Membrane</keyword>
<proteinExistence type="predicted"/>
<feature type="transmembrane region" description="Helical" evidence="6">
    <location>
        <begin position="99"/>
        <end position="118"/>
    </location>
</feature>
<keyword evidence="4 6" id="KW-1133">Transmembrane helix</keyword>
<gene>
    <name evidence="8" type="ORF">IAB19_05930</name>
</gene>
<dbReference type="PANTHER" id="PTHR32322:SF18">
    <property type="entry name" value="S-ADENOSYLMETHIONINE_S-ADENOSYLHOMOCYSTEINE TRANSPORTER"/>
    <property type="match status" value="1"/>
</dbReference>
<dbReference type="AlphaFoldDB" id="A0A9D9GU68"/>
<comment type="subcellular location">
    <subcellularLocation>
        <location evidence="1">Cell membrane</location>
        <topology evidence="1">Multi-pass membrane protein</topology>
    </subcellularLocation>
</comment>
<dbReference type="EMBL" id="JADINH010000127">
    <property type="protein sequence ID" value="MBO8415900.1"/>
    <property type="molecule type" value="Genomic_DNA"/>
</dbReference>
<sequence length="321" mass="34607">MNKQAAAGHLCMFGANSAFGLLSPVAKIVMMGGIITPFIMTELRITGAMILFWLASFVVKHEHVPHQDLYKFFFASLFAITLNQGTFIFGVGLTTPGDASILTTSMPMWAMVLAAIILKDPITGRKVLGIAAGAGGALMLILSSESFKGADPRVQGSILGDVLVTGAQLSFAFYVVRFKDLVSRYSLITVMKWMFTFAFITTMPFVAGDLARVPWAELEFSAIGGIAYVVVVATFLAYIFLVVGQRHLKPTVVGMYNYVQPIVACLTAVYLGLDHFTLLKGAAVLLIFAGVYMVTHSRSREEIEAYHARQAAVAAAKKGGA</sequence>
<dbReference type="Pfam" id="PF00892">
    <property type="entry name" value="EamA"/>
    <property type="match status" value="2"/>
</dbReference>
<evidence type="ECO:0000259" key="7">
    <source>
        <dbReference type="Pfam" id="PF00892"/>
    </source>
</evidence>
<organism evidence="8 9">
    <name type="scientific">Candidatus Avisuccinivibrio stercorigallinarum</name>
    <dbReference type="NCBI Taxonomy" id="2840704"/>
    <lineage>
        <taxon>Bacteria</taxon>
        <taxon>Pseudomonadati</taxon>
        <taxon>Pseudomonadota</taxon>
        <taxon>Gammaproteobacteria</taxon>
        <taxon>Aeromonadales</taxon>
        <taxon>Succinivibrionaceae</taxon>
        <taxon>Succinivibrionaceae incertae sedis</taxon>
        <taxon>Candidatus Avisuccinivibrio</taxon>
    </lineage>
</organism>
<feature type="transmembrane region" description="Helical" evidence="6">
    <location>
        <begin position="127"/>
        <end position="144"/>
    </location>
</feature>
<dbReference type="SUPFAM" id="SSF103481">
    <property type="entry name" value="Multidrug resistance efflux transporter EmrE"/>
    <property type="match status" value="2"/>
</dbReference>
<accession>A0A9D9GU68</accession>
<reference evidence="8" key="2">
    <citation type="journal article" date="2021" name="PeerJ">
        <title>Extensive microbial diversity within the chicken gut microbiome revealed by metagenomics and culture.</title>
        <authorList>
            <person name="Gilroy R."/>
            <person name="Ravi A."/>
            <person name="Getino M."/>
            <person name="Pursley I."/>
            <person name="Horton D.L."/>
            <person name="Alikhan N.F."/>
            <person name="Baker D."/>
            <person name="Gharbi K."/>
            <person name="Hall N."/>
            <person name="Watson M."/>
            <person name="Adriaenssens E.M."/>
            <person name="Foster-Nyarko E."/>
            <person name="Jarju S."/>
            <person name="Secka A."/>
            <person name="Antonio M."/>
            <person name="Oren A."/>
            <person name="Chaudhuri R.R."/>
            <person name="La Ragione R."/>
            <person name="Hildebrand F."/>
            <person name="Pallen M.J."/>
        </authorList>
    </citation>
    <scope>NUCLEOTIDE SEQUENCE</scope>
    <source>
        <strain evidence="8">17213</strain>
    </source>
</reference>